<dbReference type="InterPro" id="IPR051419">
    <property type="entry name" value="Lys/N-term_MeTrsfase_sf"/>
</dbReference>
<evidence type="ECO:0000256" key="2">
    <source>
        <dbReference type="ARBA" id="ARBA00022603"/>
    </source>
</evidence>
<feature type="region of interest" description="Disordered" evidence="9">
    <location>
        <begin position="427"/>
        <end position="448"/>
    </location>
</feature>
<keyword evidence="5 7" id="KW-0863">Zinc-finger</keyword>
<feature type="region of interest" description="Disordered" evidence="9">
    <location>
        <begin position="216"/>
        <end position="238"/>
    </location>
</feature>
<evidence type="ECO:0000313" key="12">
    <source>
        <dbReference type="Proteomes" id="UP001165082"/>
    </source>
</evidence>
<evidence type="ECO:0000256" key="4">
    <source>
        <dbReference type="ARBA" id="ARBA00022723"/>
    </source>
</evidence>
<keyword evidence="3" id="KW-0808">Transferase</keyword>
<proteinExistence type="inferred from homology"/>
<reference evidence="11" key="1">
    <citation type="submission" date="2022-07" db="EMBL/GenBank/DDBJ databases">
        <title>Genome analysis of Parmales, a sister group of diatoms, reveals the evolutionary specialization of diatoms from phago-mixotrophs to photoautotrophs.</title>
        <authorList>
            <person name="Ban H."/>
            <person name="Sato S."/>
            <person name="Yoshikawa S."/>
            <person name="Kazumasa Y."/>
            <person name="Nakamura Y."/>
            <person name="Ichinomiya M."/>
            <person name="Saitoh K."/>
            <person name="Sato N."/>
            <person name="Blanc-Mathieu R."/>
            <person name="Endo H."/>
            <person name="Kuwata A."/>
            <person name="Ogata H."/>
        </authorList>
    </citation>
    <scope>NUCLEOTIDE SEQUENCE</scope>
</reference>
<evidence type="ECO:0000256" key="7">
    <source>
        <dbReference type="PROSITE-ProRule" id="PRU00134"/>
    </source>
</evidence>
<evidence type="ECO:0000256" key="9">
    <source>
        <dbReference type="SAM" id="MobiDB-lite"/>
    </source>
</evidence>
<evidence type="ECO:0000256" key="1">
    <source>
        <dbReference type="ARBA" id="ARBA00008361"/>
    </source>
</evidence>
<evidence type="ECO:0000256" key="5">
    <source>
        <dbReference type="ARBA" id="ARBA00022771"/>
    </source>
</evidence>
<protein>
    <recommendedName>
        <fullName evidence="10">MYND-type domain-containing protein</fullName>
    </recommendedName>
</protein>
<feature type="coiled-coil region" evidence="8">
    <location>
        <begin position="52"/>
        <end position="114"/>
    </location>
</feature>
<evidence type="ECO:0000313" key="11">
    <source>
        <dbReference type="EMBL" id="GMH55379.1"/>
    </source>
</evidence>
<accession>A0A9W6ZIZ6</accession>
<keyword evidence="6" id="KW-0862">Zinc</keyword>
<dbReference type="SUPFAM" id="SSF144232">
    <property type="entry name" value="HIT/MYND zinc finger-like"/>
    <property type="match status" value="1"/>
</dbReference>
<dbReference type="PANTHER" id="PTHR12176">
    <property type="entry name" value="SAM-DEPENDENT METHYLTRANSFERASE SUPERFAMILY PROTEIN"/>
    <property type="match status" value="1"/>
</dbReference>
<dbReference type="Proteomes" id="UP001165082">
    <property type="component" value="Unassembled WGS sequence"/>
</dbReference>
<keyword evidence="4" id="KW-0479">Metal-binding</keyword>
<dbReference type="Pfam" id="PF01753">
    <property type="entry name" value="zf-MYND"/>
    <property type="match status" value="1"/>
</dbReference>
<evidence type="ECO:0000256" key="6">
    <source>
        <dbReference type="ARBA" id="ARBA00022833"/>
    </source>
</evidence>
<comment type="caution">
    <text evidence="11">The sequence shown here is derived from an EMBL/GenBank/DDBJ whole genome shotgun (WGS) entry which is preliminary data.</text>
</comment>
<dbReference type="PROSITE" id="PS01360">
    <property type="entry name" value="ZF_MYND_1"/>
    <property type="match status" value="1"/>
</dbReference>
<dbReference type="InterPro" id="IPR029063">
    <property type="entry name" value="SAM-dependent_MTases_sf"/>
</dbReference>
<feature type="non-terminal residue" evidence="11">
    <location>
        <position position="448"/>
    </location>
</feature>
<gene>
    <name evidence="11" type="ORF">TrRE_jg13600</name>
</gene>
<dbReference type="GO" id="GO:0008168">
    <property type="term" value="F:methyltransferase activity"/>
    <property type="evidence" value="ECO:0007669"/>
    <property type="project" value="UniProtKB-KW"/>
</dbReference>
<dbReference type="PROSITE" id="PS50865">
    <property type="entry name" value="ZF_MYND_2"/>
    <property type="match status" value="1"/>
</dbReference>
<organism evidence="11 12">
    <name type="scientific">Triparma retinervis</name>
    <dbReference type="NCBI Taxonomy" id="2557542"/>
    <lineage>
        <taxon>Eukaryota</taxon>
        <taxon>Sar</taxon>
        <taxon>Stramenopiles</taxon>
        <taxon>Ochrophyta</taxon>
        <taxon>Bolidophyceae</taxon>
        <taxon>Parmales</taxon>
        <taxon>Triparmaceae</taxon>
        <taxon>Triparma</taxon>
    </lineage>
</organism>
<evidence type="ECO:0000259" key="10">
    <source>
        <dbReference type="PROSITE" id="PS50865"/>
    </source>
</evidence>
<keyword evidence="8" id="KW-0175">Coiled coil</keyword>
<dbReference type="SUPFAM" id="SSF53335">
    <property type="entry name" value="S-adenosyl-L-methionine-dependent methyltransferases"/>
    <property type="match status" value="1"/>
</dbReference>
<keyword evidence="12" id="KW-1185">Reference proteome</keyword>
<feature type="domain" description="MYND-type" evidence="10">
    <location>
        <begin position="3"/>
        <end position="39"/>
    </location>
</feature>
<dbReference type="GO" id="GO:0032259">
    <property type="term" value="P:methylation"/>
    <property type="evidence" value="ECO:0007669"/>
    <property type="project" value="UniProtKB-KW"/>
</dbReference>
<name>A0A9W6ZIZ6_9STRA</name>
<dbReference type="GO" id="GO:0008270">
    <property type="term" value="F:zinc ion binding"/>
    <property type="evidence" value="ECO:0007669"/>
    <property type="project" value="UniProtKB-KW"/>
</dbReference>
<evidence type="ECO:0000256" key="3">
    <source>
        <dbReference type="ARBA" id="ARBA00022679"/>
    </source>
</evidence>
<dbReference type="AlphaFoldDB" id="A0A9W6ZIZ6"/>
<dbReference type="EMBL" id="BRXZ01000839">
    <property type="protein sequence ID" value="GMH55379.1"/>
    <property type="molecule type" value="Genomic_DNA"/>
</dbReference>
<dbReference type="InterPro" id="IPR002893">
    <property type="entry name" value="Znf_MYND"/>
</dbReference>
<dbReference type="OrthoDB" id="197270at2759"/>
<dbReference type="Gene3D" id="6.10.140.2220">
    <property type="match status" value="1"/>
</dbReference>
<sequence>MKCNQCGAPATLRCSRCKTVSYCGASCQKANWKSHKKACKAAAAMAELATLSNNKVKKIDDARRELEEARAMVERLKAEAEEAKVKLEIEKKESEELDGKVKEASNNVDKAMDAAPEYGDKEYWDRAYKDKNRYVTGNDDTYDWYFNDYDRMHPLFSSVFGGSGPQTTLVDVGCGNSPLLSNLLSSGVIDKGIGLDISPSVISQCRSQLPPSSPLTFHHHDLTSPLPPSISPPSSLQGAVDKGTLDAILSGGTDAEKSTSALNDATFVILNVLSLLKAGGKFLIFTNLPPAMALSFFTSVNKDVVCVAAFDPNGSDPVKPGSGLSDSSDTQTTSRVKTVDGREITASKNIHVYKLTKGTESTQANTRAQIEALKSLHASTVSTLKTIKDDGALGSTVTLARESLSQAKSSTGYDSLSSSVDAAAHQLAESVKQEMEGSKAAQEIADEV</sequence>
<evidence type="ECO:0000256" key="8">
    <source>
        <dbReference type="SAM" id="Coils"/>
    </source>
</evidence>
<comment type="similarity">
    <text evidence="1">Belongs to the methyltransferase superfamily.</text>
</comment>
<dbReference type="Gene3D" id="3.40.50.150">
    <property type="entry name" value="Vaccinia Virus protein VP39"/>
    <property type="match status" value="1"/>
</dbReference>
<keyword evidence="2" id="KW-0489">Methyltransferase</keyword>